<dbReference type="InterPro" id="IPR053151">
    <property type="entry name" value="RNase_H-like"/>
</dbReference>
<reference evidence="2" key="1">
    <citation type="journal article" date="2022" name="Front. Genet.">
        <title>Chromosome-Scale Assembly of the Dendrobium nobile Genome Provides Insights Into the Molecular Mechanism of the Biosynthesis of the Medicinal Active Ingredient of Dendrobium.</title>
        <authorList>
            <person name="Xu Q."/>
            <person name="Niu S.-C."/>
            <person name="Li K.-L."/>
            <person name="Zheng P.-J."/>
            <person name="Zhang X.-J."/>
            <person name="Jia Y."/>
            <person name="Liu Y."/>
            <person name="Niu Y.-X."/>
            <person name="Yu L.-H."/>
            <person name="Chen D.-F."/>
            <person name="Zhang G.-Q."/>
        </authorList>
    </citation>
    <scope>NUCLEOTIDE SEQUENCE</scope>
    <source>
        <tissue evidence="2">Leaf</tissue>
    </source>
</reference>
<name>A0A8T3BWJ2_DENNO</name>
<organism evidence="2 3">
    <name type="scientific">Dendrobium nobile</name>
    <name type="common">Orchid</name>
    <dbReference type="NCBI Taxonomy" id="94219"/>
    <lineage>
        <taxon>Eukaryota</taxon>
        <taxon>Viridiplantae</taxon>
        <taxon>Streptophyta</taxon>
        <taxon>Embryophyta</taxon>
        <taxon>Tracheophyta</taxon>
        <taxon>Spermatophyta</taxon>
        <taxon>Magnoliopsida</taxon>
        <taxon>Liliopsida</taxon>
        <taxon>Asparagales</taxon>
        <taxon>Orchidaceae</taxon>
        <taxon>Epidendroideae</taxon>
        <taxon>Malaxideae</taxon>
        <taxon>Dendrobiinae</taxon>
        <taxon>Dendrobium</taxon>
    </lineage>
</organism>
<dbReference type="InterPro" id="IPR026960">
    <property type="entry name" value="RVT-Znf"/>
</dbReference>
<dbReference type="AlphaFoldDB" id="A0A8T3BWJ2"/>
<evidence type="ECO:0000259" key="1">
    <source>
        <dbReference type="Pfam" id="PF13966"/>
    </source>
</evidence>
<dbReference type="PANTHER" id="PTHR47723:SF19">
    <property type="entry name" value="POLYNUCLEOTIDYL TRANSFERASE, RIBONUCLEASE H-LIKE SUPERFAMILY PROTEIN"/>
    <property type="match status" value="1"/>
</dbReference>
<sequence>MVSLISQIHIEFEEEDQLELMKKCSRKTVSAMVYEQMLFNKYNLEDVDYFNWLQKLKLKKKVEIFWWRLGKAAIPTNMFLKNRRISTDDWCPRGCQVSETYEHIMVHCKYMIDAIVKMGEWGISIPVFSSLDCCLRGLKHIAQNNSGIVQIYCNIVYHSWKNRNAVKHGKGALPSSMVASNALFSAISNSGPYLTSWGANLLRKSQSTWCPPPKDWIKINVDASLLSSNLVGVGGLLRDHKGRFISAFGKKGTHWNIAQLELEAVFWVKDFLKS</sequence>
<dbReference type="PANTHER" id="PTHR47723">
    <property type="entry name" value="OS05G0353850 PROTEIN"/>
    <property type="match status" value="1"/>
</dbReference>
<dbReference type="EMBL" id="JAGYWB010000006">
    <property type="protein sequence ID" value="KAI0519774.1"/>
    <property type="molecule type" value="Genomic_DNA"/>
</dbReference>
<dbReference type="SMR" id="A0A8T3BWJ2"/>
<evidence type="ECO:0000313" key="3">
    <source>
        <dbReference type="Proteomes" id="UP000829196"/>
    </source>
</evidence>
<feature type="domain" description="Reverse transcriptase zinc-binding" evidence="1">
    <location>
        <begin position="33"/>
        <end position="111"/>
    </location>
</feature>
<proteinExistence type="predicted"/>
<protein>
    <recommendedName>
        <fullName evidence="1">Reverse transcriptase zinc-binding domain-containing protein</fullName>
    </recommendedName>
</protein>
<dbReference type="Proteomes" id="UP000829196">
    <property type="component" value="Unassembled WGS sequence"/>
</dbReference>
<evidence type="ECO:0000313" key="2">
    <source>
        <dbReference type="EMBL" id="KAI0519774.1"/>
    </source>
</evidence>
<keyword evidence="3" id="KW-1185">Reference proteome</keyword>
<dbReference type="OrthoDB" id="1503216at2759"/>
<dbReference type="Pfam" id="PF13966">
    <property type="entry name" value="zf-RVT"/>
    <property type="match status" value="1"/>
</dbReference>
<comment type="caution">
    <text evidence="2">The sequence shown here is derived from an EMBL/GenBank/DDBJ whole genome shotgun (WGS) entry which is preliminary data.</text>
</comment>
<accession>A0A8T3BWJ2</accession>
<gene>
    <name evidence="2" type="ORF">KFK09_007235</name>
</gene>